<dbReference type="RefSeq" id="XP_041185689.1">
    <property type="nucleotide sequence ID" value="XM_041332030.1"/>
</dbReference>
<keyword evidence="2" id="KW-1185">Reference proteome</keyword>
<organism evidence="1 2">
    <name type="scientific">Suillus subaureus</name>
    <dbReference type="NCBI Taxonomy" id="48587"/>
    <lineage>
        <taxon>Eukaryota</taxon>
        <taxon>Fungi</taxon>
        <taxon>Dikarya</taxon>
        <taxon>Basidiomycota</taxon>
        <taxon>Agaricomycotina</taxon>
        <taxon>Agaricomycetes</taxon>
        <taxon>Agaricomycetidae</taxon>
        <taxon>Boletales</taxon>
        <taxon>Suillineae</taxon>
        <taxon>Suillaceae</taxon>
        <taxon>Suillus</taxon>
    </lineage>
</organism>
<evidence type="ECO:0000313" key="2">
    <source>
        <dbReference type="Proteomes" id="UP000807769"/>
    </source>
</evidence>
<feature type="non-terminal residue" evidence="1">
    <location>
        <position position="1"/>
    </location>
</feature>
<sequence>LFSRGQLLLSHVRSHLSAQSTHALLCLSFWSKLNLVKTDDIVSVSSLPDIKGDEQELNDGWDQIIVE</sequence>
<comment type="caution">
    <text evidence="1">The sequence shown here is derived from an EMBL/GenBank/DDBJ whole genome shotgun (WGS) entry which is preliminary data.</text>
</comment>
<gene>
    <name evidence="1" type="ORF">BJ212DRAFT_1288346</name>
</gene>
<proteinExistence type="predicted"/>
<name>A0A9P7J1S9_9AGAM</name>
<dbReference type="AlphaFoldDB" id="A0A9P7J1S9"/>
<protein>
    <recommendedName>
        <fullName evidence="3">HAT C-terminal dimerisation domain-containing protein</fullName>
    </recommendedName>
</protein>
<reference evidence="1" key="1">
    <citation type="journal article" date="2020" name="New Phytol.">
        <title>Comparative genomics reveals dynamic genome evolution in host specialist ectomycorrhizal fungi.</title>
        <authorList>
            <person name="Lofgren L.A."/>
            <person name="Nguyen N.H."/>
            <person name="Vilgalys R."/>
            <person name="Ruytinx J."/>
            <person name="Liao H.L."/>
            <person name="Branco S."/>
            <person name="Kuo A."/>
            <person name="LaButti K."/>
            <person name="Lipzen A."/>
            <person name="Andreopoulos W."/>
            <person name="Pangilinan J."/>
            <person name="Riley R."/>
            <person name="Hundley H."/>
            <person name="Na H."/>
            <person name="Barry K."/>
            <person name="Grigoriev I.V."/>
            <person name="Stajich J.E."/>
            <person name="Kennedy P.G."/>
        </authorList>
    </citation>
    <scope>NUCLEOTIDE SEQUENCE</scope>
    <source>
        <strain evidence="1">MN1</strain>
    </source>
</reference>
<accession>A0A9P7J1S9</accession>
<dbReference type="GeneID" id="64626047"/>
<dbReference type="OrthoDB" id="3258476at2759"/>
<dbReference type="EMBL" id="JABBWG010000152">
    <property type="protein sequence ID" value="KAG1799130.1"/>
    <property type="molecule type" value="Genomic_DNA"/>
</dbReference>
<evidence type="ECO:0008006" key="3">
    <source>
        <dbReference type="Google" id="ProtNLM"/>
    </source>
</evidence>
<evidence type="ECO:0000313" key="1">
    <source>
        <dbReference type="EMBL" id="KAG1799130.1"/>
    </source>
</evidence>
<dbReference type="Proteomes" id="UP000807769">
    <property type="component" value="Unassembled WGS sequence"/>
</dbReference>